<evidence type="ECO:0000313" key="1">
    <source>
        <dbReference type="Proteomes" id="UP000095287"/>
    </source>
</evidence>
<organism evidence="1 2">
    <name type="scientific">Steinernema glaseri</name>
    <dbReference type="NCBI Taxonomy" id="37863"/>
    <lineage>
        <taxon>Eukaryota</taxon>
        <taxon>Metazoa</taxon>
        <taxon>Ecdysozoa</taxon>
        <taxon>Nematoda</taxon>
        <taxon>Chromadorea</taxon>
        <taxon>Rhabditida</taxon>
        <taxon>Tylenchina</taxon>
        <taxon>Panagrolaimomorpha</taxon>
        <taxon>Strongyloidoidea</taxon>
        <taxon>Steinernematidae</taxon>
        <taxon>Steinernema</taxon>
    </lineage>
</organism>
<reference evidence="2" key="1">
    <citation type="submission" date="2016-11" db="UniProtKB">
        <authorList>
            <consortium name="WormBaseParasite"/>
        </authorList>
    </citation>
    <scope>IDENTIFICATION</scope>
</reference>
<dbReference type="AlphaFoldDB" id="A0A1I7YFZ5"/>
<accession>A0A1I7YFZ5</accession>
<sequence length="74" mass="8195">MIYALEKTKPQREYPQHHLNVSLPRMFRGMKPVPLCPADKSAHSGNQPRLMIAEDNCAPSTAPSITATTFSPFA</sequence>
<evidence type="ECO:0000313" key="2">
    <source>
        <dbReference type="WBParaSite" id="L893_g15908.t1"/>
    </source>
</evidence>
<keyword evidence="1" id="KW-1185">Reference proteome</keyword>
<protein>
    <submittedName>
        <fullName evidence="2">Transposase</fullName>
    </submittedName>
</protein>
<proteinExistence type="predicted"/>
<name>A0A1I7YFZ5_9BILA</name>
<dbReference type="WBParaSite" id="L893_g15908.t1">
    <property type="protein sequence ID" value="L893_g15908.t1"/>
    <property type="gene ID" value="L893_g15908"/>
</dbReference>
<dbReference type="Proteomes" id="UP000095287">
    <property type="component" value="Unplaced"/>
</dbReference>